<keyword evidence="3" id="KW-1185">Reference proteome</keyword>
<evidence type="ECO:0000313" key="3">
    <source>
        <dbReference type="Proteomes" id="UP000203589"/>
    </source>
</evidence>
<dbReference type="Proteomes" id="UP000203589">
    <property type="component" value="Chromosome"/>
</dbReference>
<organism evidence="2 3">
    <name type="scientific">Antarctobacter heliothermus</name>
    <dbReference type="NCBI Taxonomy" id="74033"/>
    <lineage>
        <taxon>Bacteria</taxon>
        <taxon>Pseudomonadati</taxon>
        <taxon>Pseudomonadota</taxon>
        <taxon>Alphaproteobacteria</taxon>
        <taxon>Rhodobacterales</taxon>
        <taxon>Roseobacteraceae</taxon>
        <taxon>Antarctobacter</taxon>
    </lineage>
</organism>
<dbReference type="OrthoDB" id="7876765at2"/>
<sequence>MSIELSVRGIGQDQSQSLVVDTGIALSRATEITLPTGTPAIVRHEKFGRDLAVQFEDGQTLRIENFFVMDPEGEFSRFLDEDGGTKVTGLIAPEPSMEDMGDGIEADPAGGSEGGDATPQHAFVPGAGDDGGGGFFGESSTILSAGAGLAAGYGSMSLLSSEGDDGDSESRSASTAAAVPSDDDAGLLEQDLEALLGAPAAEDDLMLALAAELESAAFVDDALGAPGDLVAPLLDGGLAGPLFAETSPMPIEMHAESDLLLPLTAEGDT</sequence>
<dbReference type="EMBL" id="CP022540">
    <property type="protein sequence ID" value="ASP19904.1"/>
    <property type="molecule type" value="Genomic_DNA"/>
</dbReference>
<dbReference type="KEGG" id="aht:ANTHELSMS3_01190"/>
<proteinExistence type="predicted"/>
<evidence type="ECO:0000256" key="1">
    <source>
        <dbReference type="SAM" id="MobiDB-lite"/>
    </source>
</evidence>
<protein>
    <submittedName>
        <fullName evidence="2">Uncharacterized protein</fullName>
    </submittedName>
</protein>
<evidence type="ECO:0000313" key="2">
    <source>
        <dbReference type="EMBL" id="ASP19904.1"/>
    </source>
</evidence>
<accession>A0A222E128</accession>
<reference evidence="2 3" key="1">
    <citation type="submission" date="2017-07" db="EMBL/GenBank/DDBJ databases">
        <title>Genome Sequence of Antarctobacter heliothermus Strain SMS3 Isolated from a culture of the Diatom Skeletonema marinoi.</title>
        <authorList>
            <person name="Topel M."/>
            <person name="Pinder M.I.M."/>
            <person name="Johansson O.N."/>
            <person name="Kourtchenko O."/>
            <person name="Godhe A."/>
            <person name="Clarke A.K."/>
        </authorList>
    </citation>
    <scope>NUCLEOTIDE SEQUENCE [LARGE SCALE GENOMIC DNA]</scope>
    <source>
        <strain evidence="2 3">SMS3</strain>
    </source>
</reference>
<gene>
    <name evidence="2" type="ORF">ANTHELSMS3_01190</name>
</gene>
<name>A0A222E128_9RHOB</name>
<dbReference type="RefSeq" id="WP_094034076.1">
    <property type="nucleotide sequence ID" value="NZ_CP022540.1"/>
</dbReference>
<dbReference type="AlphaFoldDB" id="A0A222E128"/>
<feature type="region of interest" description="Disordered" evidence="1">
    <location>
        <begin position="160"/>
        <end position="183"/>
    </location>
</feature>